<accession>A0A1G7ZL08</accession>
<evidence type="ECO:0000313" key="1">
    <source>
        <dbReference type="EMBL" id="SDH09368.1"/>
    </source>
</evidence>
<proteinExistence type="predicted"/>
<name>A0A1G7ZL08_9BURK</name>
<dbReference type="AlphaFoldDB" id="A0A1G7ZL08"/>
<dbReference type="RefSeq" id="WP_090685737.1">
    <property type="nucleotide sequence ID" value="NZ_FNCJ01000007.1"/>
</dbReference>
<sequence>MPTQNPGIARGVLNRVRCSVVVPGFASLNIIPANMGRALARISFSDNLVNQIPTGTGLVNSPEPFIRATITIALLRTQQISVSWMSQILTDSNIGEATIYSDSSIFPPIALQDVVANHIDPGPFDGTNPDFTLVLAGALPVNSSLWTY</sequence>
<gene>
    <name evidence="1" type="ORF">SAMN05216466_10775</name>
</gene>
<protein>
    <submittedName>
        <fullName evidence="1">Uncharacterized protein</fullName>
    </submittedName>
</protein>
<evidence type="ECO:0000313" key="2">
    <source>
        <dbReference type="Proteomes" id="UP000199706"/>
    </source>
</evidence>
<reference evidence="1 2" key="1">
    <citation type="submission" date="2016-10" db="EMBL/GenBank/DDBJ databases">
        <authorList>
            <person name="de Groot N.N."/>
        </authorList>
    </citation>
    <scope>NUCLEOTIDE SEQUENCE [LARGE SCALE GENOMIC DNA]</scope>
    <source>
        <strain evidence="1 2">LMG 2247</strain>
    </source>
</reference>
<organism evidence="1 2">
    <name type="scientific">Paraburkholderia phenazinium</name>
    <dbReference type="NCBI Taxonomy" id="60549"/>
    <lineage>
        <taxon>Bacteria</taxon>
        <taxon>Pseudomonadati</taxon>
        <taxon>Pseudomonadota</taxon>
        <taxon>Betaproteobacteria</taxon>
        <taxon>Burkholderiales</taxon>
        <taxon>Burkholderiaceae</taxon>
        <taxon>Paraburkholderia</taxon>
    </lineage>
</organism>
<dbReference type="Proteomes" id="UP000199706">
    <property type="component" value="Unassembled WGS sequence"/>
</dbReference>
<dbReference type="EMBL" id="FNCJ01000007">
    <property type="protein sequence ID" value="SDH09368.1"/>
    <property type="molecule type" value="Genomic_DNA"/>
</dbReference>
<dbReference type="OrthoDB" id="9102211at2"/>